<comment type="caution">
    <text evidence="1">The sequence shown here is derived from an EMBL/GenBank/DDBJ whole genome shotgun (WGS) entry which is preliminary data.</text>
</comment>
<reference evidence="1" key="1">
    <citation type="journal article" date="2020" name="mSystems">
        <title>Genome- and Community-Level Interaction Insights into Carbon Utilization and Element Cycling Functions of Hydrothermarchaeota in Hydrothermal Sediment.</title>
        <authorList>
            <person name="Zhou Z."/>
            <person name="Liu Y."/>
            <person name="Xu W."/>
            <person name="Pan J."/>
            <person name="Luo Z.H."/>
            <person name="Li M."/>
        </authorList>
    </citation>
    <scope>NUCLEOTIDE SEQUENCE [LARGE SCALE GENOMIC DNA]</scope>
    <source>
        <strain evidence="1">SpSt-1</strain>
    </source>
</reference>
<dbReference type="AlphaFoldDB" id="A0A7C5YTI0"/>
<evidence type="ECO:0000313" key="1">
    <source>
        <dbReference type="EMBL" id="HHR96052.1"/>
    </source>
</evidence>
<name>A0A7C5YTI0_9CREN</name>
<sequence length="78" mass="9255">MLSFLKKILELEKGLQRELLVSEPDIRLAIINAVLRDVATKEDVERLRSGFNSFRKDIYSQFSEFRERYLSLREPLHS</sequence>
<protein>
    <submittedName>
        <fullName evidence="1">Uncharacterized protein</fullName>
    </submittedName>
</protein>
<organism evidence="1">
    <name type="scientific">Ignisphaera aggregans</name>
    <dbReference type="NCBI Taxonomy" id="334771"/>
    <lineage>
        <taxon>Archaea</taxon>
        <taxon>Thermoproteota</taxon>
        <taxon>Thermoprotei</taxon>
        <taxon>Desulfurococcales</taxon>
        <taxon>Desulfurococcaceae</taxon>
        <taxon>Ignisphaera</taxon>
    </lineage>
</organism>
<proteinExistence type="predicted"/>
<gene>
    <name evidence="1" type="ORF">ENL47_04390</name>
</gene>
<dbReference type="EMBL" id="DRUB01000080">
    <property type="protein sequence ID" value="HHR96052.1"/>
    <property type="molecule type" value="Genomic_DNA"/>
</dbReference>
<accession>A0A7C5YTI0</accession>